<accession>A0A916S061</accession>
<comment type="similarity">
    <text evidence="1 8 9">Belongs to the TRAFAC class TrmE-Era-EngA-EngB-Septin-like GTPase superfamily. EngA (Der) GTPase family.</text>
</comment>
<dbReference type="InterPro" id="IPR031166">
    <property type="entry name" value="G_ENGA"/>
</dbReference>
<dbReference type="HAMAP" id="MF_00195">
    <property type="entry name" value="GTPase_Der"/>
    <property type="match status" value="1"/>
</dbReference>
<keyword evidence="13" id="KW-1185">Reference proteome</keyword>
<gene>
    <name evidence="12" type="primary">engA</name>
    <name evidence="8" type="synonym">der</name>
    <name evidence="12" type="ORF">GCM10011507_28540</name>
</gene>
<feature type="binding site" evidence="8">
    <location>
        <begin position="389"/>
        <end position="393"/>
    </location>
    <ligand>
        <name>GTP</name>
        <dbReference type="ChEBI" id="CHEBI:37565"/>
        <label>2</label>
    </ligand>
</feature>
<dbReference type="PRINTS" id="PR00326">
    <property type="entry name" value="GTP1OBG"/>
</dbReference>
<dbReference type="InterPro" id="IPR015946">
    <property type="entry name" value="KH_dom-like_a/b"/>
</dbReference>
<dbReference type="SUPFAM" id="SSF52540">
    <property type="entry name" value="P-loop containing nucleoside triphosphate hydrolases"/>
    <property type="match status" value="2"/>
</dbReference>
<dbReference type="EMBL" id="BMJB01000002">
    <property type="protein sequence ID" value="GGA75470.1"/>
    <property type="molecule type" value="Genomic_DNA"/>
</dbReference>
<dbReference type="GO" id="GO:0005525">
    <property type="term" value="F:GTP binding"/>
    <property type="evidence" value="ECO:0007669"/>
    <property type="project" value="UniProtKB-UniRule"/>
</dbReference>
<keyword evidence="5 8" id="KW-0547">Nucleotide-binding</keyword>
<evidence type="ECO:0000256" key="3">
    <source>
        <dbReference type="ARBA" id="ARBA00022517"/>
    </source>
</evidence>
<evidence type="ECO:0000256" key="10">
    <source>
        <dbReference type="SAM" id="MobiDB-lite"/>
    </source>
</evidence>
<evidence type="ECO:0000259" key="11">
    <source>
        <dbReference type="PROSITE" id="PS51712"/>
    </source>
</evidence>
<evidence type="ECO:0000256" key="2">
    <source>
        <dbReference type="ARBA" id="ARBA00020953"/>
    </source>
</evidence>
<keyword evidence="4" id="KW-0677">Repeat</keyword>
<evidence type="ECO:0000256" key="5">
    <source>
        <dbReference type="ARBA" id="ARBA00022741"/>
    </source>
</evidence>
<dbReference type="Proteomes" id="UP000648801">
    <property type="component" value="Unassembled WGS sequence"/>
</dbReference>
<proteinExistence type="inferred from homology"/>
<feature type="binding site" evidence="8">
    <location>
        <begin position="132"/>
        <end position="139"/>
    </location>
    <ligand>
        <name>GTP</name>
        <dbReference type="ChEBI" id="CHEBI:37565"/>
        <label>1</label>
    </ligand>
</feature>
<dbReference type="CDD" id="cd01894">
    <property type="entry name" value="EngA1"/>
    <property type="match status" value="1"/>
</dbReference>
<dbReference type="InterPro" id="IPR003593">
    <property type="entry name" value="AAA+_ATPase"/>
</dbReference>
<feature type="binding site" evidence="8">
    <location>
        <begin position="179"/>
        <end position="183"/>
    </location>
    <ligand>
        <name>GTP</name>
        <dbReference type="ChEBI" id="CHEBI:37565"/>
        <label>1</label>
    </ligand>
</feature>
<dbReference type="Gene3D" id="3.40.50.300">
    <property type="entry name" value="P-loop containing nucleotide triphosphate hydrolases"/>
    <property type="match status" value="2"/>
</dbReference>
<dbReference type="PANTHER" id="PTHR43834">
    <property type="entry name" value="GTPASE DER"/>
    <property type="match status" value="1"/>
</dbReference>
<dbReference type="GO" id="GO:0043022">
    <property type="term" value="F:ribosome binding"/>
    <property type="evidence" value="ECO:0007669"/>
    <property type="project" value="TreeGrafter"/>
</dbReference>
<keyword evidence="6 8" id="KW-0342">GTP-binding</keyword>
<dbReference type="GO" id="GO:0042254">
    <property type="term" value="P:ribosome biogenesis"/>
    <property type="evidence" value="ECO:0007669"/>
    <property type="project" value="UniProtKB-KW"/>
</dbReference>
<organism evidence="12 13">
    <name type="scientific">Edaphobacter acidisoli</name>
    <dbReference type="NCBI Taxonomy" id="2040573"/>
    <lineage>
        <taxon>Bacteria</taxon>
        <taxon>Pseudomonadati</taxon>
        <taxon>Acidobacteriota</taxon>
        <taxon>Terriglobia</taxon>
        <taxon>Terriglobales</taxon>
        <taxon>Acidobacteriaceae</taxon>
        <taxon>Edaphobacter</taxon>
    </lineage>
</organism>
<dbReference type="PROSITE" id="PS51712">
    <property type="entry name" value="G_ENGA"/>
    <property type="match status" value="2"/>
</dbReference>
<protein>
    <recommendedName>
        <fullName evidence="2 8">GTPase Der</fullName>
    </recommendedName>
    <alternativeName>
        <fullName evidence="7 8">GTP-binding protein EngA</fullName>
    </alternativeName>
</protein>
<dbReference type="InterPro" id="IPR027417">
    <property type="entry name" value="P-loop_NTPase"/>
</dbReference>
<name>A0A916S061_9BACT</name>
<keyword evidence="3 8" id="KW-0690">Ribosome biogenesis</keyword>
<dbReference type="Pfam" id="PF01926">
    <property type="entry name" value="MMR_HSR1"/>
    <property type="match status" value="2"/>
</dbReference>
<dbReference type="InterPro" id="IPR016484">
    <property type="entry name" value="GTPase_Der"/>
</dbReference>
<reference evidence="12" key="1">
    <citation type="journal article" date="2014" name="Int. J. Syst. Evol. Microbiol.">
        <title>Complete genome sequence of Corynebacterium casei LMG S-19264T (=DSM 44701T), isolated from a smear-ripened cheese.</title>
        <authorList>
            <consortium name="US DOE Joint Genome Institute (JGI-PGF)"/>
            <person name="Walter F."/>
            <person name="Albersmeier A."/>
            <person name="Kalinowski J."/>
            <person name="Ruckert C."/>
        </authorList>
    </citation>
    <scope>NUCLEOTIDE SEQUENCE</scope>
    <source>
        <strain evidence="12">CGMCC 1.15447</strain>
    </source>
</reference>
<reference evidence="12" key="2">
    <citation type="submission" date="2020-09" db="EMBL/GenBank/DDBJ databases">
        <authorList>
            <person name="Sun Q."/>
            <person name="Zhou Y."/>
        </authorList>
    </citation>
    <scope>NUCLEOTIDE SEQUENCE</scope>
    <source>
        <strain evidence="12">CGMCC 1.15447</strain>
    </source>
</reference>
<dbReference type="PANTHER" id="PTHR43834:SF6">
    <property type="entry name" value="GTPASE DER"/>
    <property type="match status" value="1"/>
</dbReference>
<feature type="domain" description="EngA-type G" evidence="11">
    <location>
        <begin position="336"/>
        <end position="523"/>
    </location>
</feature>
<dbReference type="NCBIfam" id="TIGR00231">
    <property type="entry name" value="small_GTP"/>
    <property type="match status" value="2"/>
</dbReference>
<feature type="region of interest" description="Disordered" evidence="10">
    <location>
        <begin position="1"/>
        <end position="101"/>
    </location>
</feature>
<evidence type="ECO:0000256" key="8">
    <source>
        <dbReference type="HAMAP-Rule" id="MF_00195"/>
    </source>
</evidence>
<dbReference type="InterPro" id="IPR005225">
    <property type="entry name" value="Small_GTP-bd"/>
</dbReference>
<dbReference type="Gene3D" id="3.30.300.20">
    <property type="match status" value="1"/>
</dbReference>
<dbReference type="NCBIfam" id="TIGR03594">
    <property type="entry name" value="GTPase_EngA"/>
    <property type="match status" value="1"/>
</dbReference>
<evidence type="ECO:0000313" key="12">
    <source>
        <dbReference type="EMBL" id="GGA75470.1"/>
    </source>
</evidence>
<evidence type="ECO:0000256" key="7">
    <source>
        <dbReference type="ARBA" id="ARBA00032345"/>
    </source>
</evidence>
<dbReference type="InterPro" id="IPR006073">
    <property type="entry name" value="GTP-bd"/>
</dbReference>
<dbReference type="FunFam" id="3.40.50.300:FF:000040">
    <property type="entry name" value="GTPase Der"/>
    <property type="match status" value="1"/>
</dbReference>
<feature type="binding site" evidence="8">
    <location>
        <begin position="454"/>
        <end position="457"/>
    </location>
    <ligand>
        <name>GTP</name>
        <dbReference type="ChEBI" id="CHEBI:37565"/>
        <label>2</label>
    </ligand>
</feature>
<evidence type="ECO:0000256" key="6">
    <source>
        <dbReference type="ARBA" id="ARBA00023134"/>
    </source>
</evidence>
<feature type="binding site" evidence="8">
    <location>
        <begin position="342"/>
        <end position="349"/>
    </location>
    <ligand>
        <name>GTP</name>
        <dbReference type="ChEBI" id="CHEBI:37565"/>
        <label>2</label>
    </ligand>
</feature>
<comment type="function">
    <text evidence="8">GTPase that plays an essential role in the late steps of ribosome biogenesis.</text>
</comment>
<comment type="subunit">
    <text evidence="8">Associates with the 50S ribosomal subunit.</text>
</comment>
<dbReference type="CDD" id="cd01895">
    <property type="entry name" value="EngA2"/>
    <property type="match status" value="1"/>
</dbReference>
<dbReference type="FunFam" id="3.30.300.20:FF:000004">
    <property type="entry name" value="GTPase Der"/>
    <property type="match status" value="1"/>
</dbReference>
<evidence type="ECO:0000256" key="4">
    <source>
        <dbReference type="ARBA" id="ARBA00022737"/>
    </source>
</evidence>
<dbReference type="Pfam" id="PF14714">
    <property type="entry name" value="KH_dom-like"/>
    <property type="match status" value="1"/>
</dbReference>
<dbReference type="RefSeq" id="WP_188760191.1">
    <property type="nucleotide sequence ID" value="NZ_BMJB01000002.1"/>
</dbReference>
<evidence type="ECO:0000256" key="1">
    <source>
        <dbReference type="ARBA" id="ARBA00008279"/>
    </source>
</evidence>
<dbReference type="AlphaFoldDB" id="A0A916S061"/>
<dbReference type="SMART" id="SM00382">
    <property type="entry name" value="AAA"/>
    <property type="match status" value="2"/>
</dbReference>
<feature type="compositionally biased region" description="Low complexity" evidence="10">
    <location>
        <begin position="46"/>
        <end position="55"/>
    </location>
</feature>
<sequence>MAQRDGKKRLGKKHRQASTRPKKGRAPKAAPTTGAVDPRKRKLLASKRAAAENAARTPKKSPTKERSVALSPDGTRKQARQASALGARAINPTPLAPSEDQDWREVELLASQMATETERAESRTLPLIAICGRPNVGKSTLFNRLTGSRRSIVGDEPGITRDRIYGEIEWMNRDARIVDTGGVIPDDEALIPAEIFRQAQVALDEADAIVMVVDGRTELASPDMELARLLLRGGKPVFLAVNKMDTEALLPSAENFRRLGFRNVLPISAEHNSGIGDLLDAVFAVLPEVDIEEPVVMLTATDEADEDEDGPDYSIAPAAKRVRHLRSHGEYESRETKIAIIGRPNVGKSTLLNALTGTKRAIVSPIAGTTRDAVDEVVERDGHAFRFVDTAGIRRKGKTKLMAEKLSVVMARKHLEAADVSLLVIDATEGVAALDANIGGYAHESGRSVIIVVNKWDLMTKTGPDGNRLFDGKQPANQKVYEQQVRDALKYLDYAPLLFVSAADGKNIEQVFKKVELVARERRKRITTGQMNRFLERVDFQRASVPMSKRVRIYYMTQAAVAPPTFVLFTDKDVKLHFSFERFLENQIRESFGFIGSPIWFKVRARNKKKAE</sequence>
<feature type="domain" description="EngA-type G" evidence="11">
    <location>
        <begin position="126"/>
        <end position="290"/>
    </location>
</feature>
<comment type="caution">
    <text evidence="12">The sequence shown here is derived from an EMBL/GenBank/DDBJ whole genome shotgun (WGS) entry which is preliminary data.</text>
</comment>
<feature type="binding site" evidence="8">
    <location>
        <begin position="242"/>
        <end position="245"/>
    </location>
    <ligand>
        <name>GTP</name>
        <dbReference type="ChEBI" id="CHEBI:37565"/>
        <label>1</label>
    </ligand>
</feature>
<dbReference type="InterPro" id="IPR032859">
    <property type="entry name" value="KH_dom-like"/>
</dbReference>
<evidence type="ECO:0000313" key="13">
    <source>
        <dbReference type="Proteomes" id="UP000648801"/>
    </source>
</evidence>
<feature type="compositionally biased region" description="Basic residues" evidence="10">
    <location>
        <begin position="1"/>
        <end position="26"/>
    </location>
</feature>
<evidence type="ECO:0000256" key="9">
    <source>
        <dbReference type="PROSITE-ProRule" id="PRU01049"/>
    </source>
</evidence>